<dbReference type="Proteomes" id="UP000652427">
    <property type="component" value="Unassembled WGS sequence"/>
</dbReference>
<evidence type="ECO:0000313" key="3">
    <source>
        <dbReference type="Proteomes" id="UP000652427"/>
    </source>
</evidence>
<protein>
    <recommendedName>
        <fullName evidence="4">PepSY domain-containing protein</fullName>
    </recommendedName>
</protein>
<sequence length="143" mass="15139">MLGILLGPEAKVCPTLNLPLYNVLIERADIDEALSMNAYFASFMLLLFNAVGLAVPASVAAEARMIPELGSTANLSEALIADQSSVITSAKAALSDHHTIELAETGASGTYSLARTDRKKPIWAVVAMRSETGDKLEHEEGAP</sequence>
<feature type="transmembrane region" description="Helical" evidence="1">
    <location>
        <begin position="39"/>
        <end position="61"/>
    </location>
</feature>
<keyword evidence="1" id="KW-0812">Transmembrane</keyword>
<comment type="caution">
    <text evidence="2">The sequence shown here is derived from an EMBL/GenBank/DDBJ whole genome shotgun (WGS) entry which is preliminary data.</text>
</comment>
<reference evidence="2 3" key="1">
    <citation type="submission" date="2020-06" db="EMBL/GenBank/DDBJ databases">
        <authorList>
            <person name="Kim S.-J."/>
            <person name="Park S.-J."/>
        </authorList>
    </citation>
    <scope>NUCLEOTIDE SEQUENCE [LARGE SCALE GENOMIC DNA]</scope>
    <source>
        <strain evidence="2 3">SW-151</strain>
    </source>
</reference>
<evidence type="ECO:0000313" key="2">
    <source>
        <dbReference type="EMBL" id="NVD27569.1"/>
    </source>
</evidence>
<evidence type="ECO:0008006" key="4">
    <source>
        <dbReference type="Google" id="ProtNLM"/>
    </source>
</evidence>
<keyword evidence="1" id="KW-0472">Membrane</keyword>
<dbReference type="RefSeq" id="WP_176278790.1">
    <property type="nucleotide sequence ID" value="NZ_JABWMH010000002.1"/>
</dbReference>
<dbReference type="EMBL" id="JABWMH010000002">
    <property type="protein sequence ID" value="NVD27569.1"/>
    <property type="molecule type" value="Genomic_DNA"/>
</dbReference>
<evidence type="ECO:0000256" key="1">
    <source>
        <dbReference type="SAM" id="Phobius"/>
    </source>
</evidence>
<keyword evidence="1" id="KW-1133">Transmembrane helix</keyword>
<keyword evidence="3" id="KW-1185">Reference proteome</keyword>
<accession>A0ABX2N1I5</accession>
<name>A0ABX2N1I5_9SPHN</name>
<proteinExistence type="predicted"/>
<organism evidence="2 3">
    <name type="scientific">Parasphingorhabdus flavimaris</name>
    <dbReference type="NCBI Taxonomy" id="266812"/>
    <lineage>
        <taxon>Bacteria</taxon>
        <taxon>Pseudomonadati</taxon>
        <taxon>Pseudomonadota</taxon>
        <taxon>Alphaproteobacteria</taxon>
        <taxon>Sphingomonadales</taxon>
        <taxon>Sphingomonadaceae</taxon>
        <taxon>Parasphingorhabdus</taxon>
    </lineage>
</organism>
<gene>
    <name evidence="2" type="ORF">HUO14_06585</name>
</gene>